<keyword evidence="2 7" id="KW-0963">Cytoplasm</keyword>
<dbReference type="PANTHER" id="PTHR22648">
    <property type="entry name" value="TRANSCRIPTION TERMINATION FACTOR NUSA"/>
    <property type="match status" value="1"/>
</dbReference>
<dbReference type="PROSITE" id="PS50084">
    <property type="entry name" value="KH_TYPE_1"/>
    <property type="match status" value="1"/>
</dbReference>
<dbReference type="PANTHER" id="PTHR22648:SF0">
    <property type="entry name" value="TRANSCRIPTION TERMINATION_ANTITERMINATION PROTEIN NUSA"/>
    <property type="match status" value="1"/>
</dbReference>
<sequence>MNKEFLEVLNQIEKEKRIPKERLLANLKEAITSAYKKSFGSSHNAEVDIDSETGKIKITSNQAVVEGPSKPGLEITLADARKIKPGVKAGDKIDVDVPLEDFGRIATQVAKQVIMQRIREEERVLVYQDFKPKEKNLLTGEVRHKDARNNYLLDIGGHEAILPVNEQVKTERLNLRDRVKVFLLEVKRTSKGPVIYVSRTHPELLKRLFELEIPEIHEGVVEIKGIVREPGTRAKVAVFSNNEKVDPLGACVGMKGVRIQAIAREMGVEKIDLVRWNEDIGTYILNSLSPAKSQEIHLDKDNKRATILLEDEQLKLAIGKKGQNVRLASRLTGWQIDLRKREEIVSNLTSLPGVGESTAGALMEAGIRRIEDLAKATPEQLTEVKGIGEKKAENLIDAAKRHVQIAKSK</sequence>
<dbReference type="InterPro" id="IPR003583">
    <property type="entry name" value="Hlx-hairpin-Hlx_DNA-bd_motif"/>
</dbReference>
<evidence type="ECO:0000256" key="3">
    <source>
        <dbReference type="ARBA" id="ARBA00022814"/>
    </source>
</evidence>
<proteinExistence type="inferred from homology"/>
<evidence type="ECO:0000256" key="2">
    <source>
        <dbReference type="ARBA" id="ARBA00022490"/>
    </source>
</evidence>
<dbReference type="InterPro" id="IPR015946">
    <property type="entry name" value="KH_dom-like_a/b"/>
</dbReference>
<evidence type="ECO:0000259" key="8">
    <source>
        <dbReference type="SMART" id="SM00278"/>
    </source>
</evidence>
<comment type="similarity">
    <text evidence="7">Belongs to the NusA family.</text>
</comment>
<dbReference type="Pfam" id="PF08529">
    <property type="entry name" value="NusA_N"/>
    <property type="match status" value="1"/>
</dbReference>
<dbReference type="GO" id="GO:0003723">
    <property type="term" value="F:RNA binding"/>
    <property type="evidence" value="ECO:0007669"/>
    <property type="project" value="UniProtKB-UniRule"/>
</dbReference>
<dbReference type="Pfam" id="PF14520">
    <property type="entry name" value="HHH_5"/>
    <property type="match status" value="1"/>
</dbReference>
<keyword evidence="4 7" id="KW-0694">RNA-binding</keyword>
<organism evidence="9 10">
    <name type="scientific">Candidatus Desantisbacteria bacterium CG_4_10_14_0_8_um_filter_48_22</name>
    <dbReference type="NCBI Taxonomy" id="1974543"/>
    <lineage>
        <taxon>Bacteria</taxon>
        <taxon>Candidatus Desantisiibacteriota</taxon>
    </lineage>
</organism>
<dbReference type="SUPFAM" id="SSF69705">
    <property type="entry name" value="Transcription factor NusA, N-terminal domain"/>
    <property type="match status" value="1"/>
</dbReference>
<dbReference type="Gene3D" id="1.10.150.20">
    <property type="entry name" value="5' to 3' exonuclease, C-terminal subdomain"/>
    <property type="match status" value="1"/>
</dbReference>
<evidence type="ECO:0000256" key="7">
    <source>
        <dbReference type="HAMAP-Rule" id="MF_00945"/>
    </source>
</evidence>
<dbReference type="InterPro" id="IPR013735">
    <property type="entry name" value="TF_NusA_N"/>
</dbReference>
<dbReference type="GO" id="GO:0006281">
    <property type="term" value="P:DNA repair"/>
    <property type="evidence" value="ECO:0007669"/>
    <property type="project" value="InterPro"/>
</dbReference>
<comment type="subunit">
    <text evidence="7">Monomer. Binds directly to the core enzyme of the DNA-dependent RNA polymerase and to nascent RNA.</text>
</comment>
<dbReference type="EMBL" id="PFMR01000229">
    <property type="protein sequence ID" value="PIZ15868.1"/>
    <property type="molecule type" value="Genomic_DNA"/>
</dbReference>
<dbReference type="InterPro" id="IPR009019">
    <property type="entry name" value="KH_sf_prok-type"/>
</dbReference>
<dbReference type="InterPro" id="IPR025249">
    <property type="entry name" value="TF_NusA_KH_1st"/>
</dbReference>
<comment type="function">
    <text evidence="7">Participates in both transcription termination and antitermination.</text>
</comment>
<keyword evidence="6 7" id="KW-0804">Transcription</keyword>
<keyword evidence="3 7" id="KW-0889">Transcription antitermination</keyword>
<dbReference type="Gene3D" id="3.30.300.20">
    <property type="match status" value="2"/>
</dbReference>
<reference evidence="10" key="1">
    <citation type="submission" date="2017-09" db="EMBL/GenBank/DDBJ databases">
        <title>Depth-based differentiation of microbial function through sediment-hosted aquifers and enrichment of novel symbionts in the deep terrestrial subsurface.</title>
        <authorList>
            <person name="Probst A.J."/>
            <person name="Ladd B."/>
            <person name="Jarett J.K."/>
            <person name="Geller-Mcgrath D.E."/>
            <person name="Sieber C.M.K."/>
            <person name="Emerson J.B."/>
            <person name="Anantharaman K."/>
            <person name="Thomas B.C."/>
            <person name="Malmstrom R."/>
            <person name="Stieglmeier M."/>
            <person name="Klingl A."/>
            <person name="Woyke T."/>
            <person name="Ryan C.M."/>
            <person name="Banfield J.F."/>
        </authorList>
    </citation>
    <scope>NUCLEOTIDE SEQUENCE [LARGE SCALE GENOMIC DNA]</scope>
</reference>
<evidence type="ECO:0000313" key="9">
    <source>
        <dbReference type="EMBL" id="PIZ15868.1"/>
    </source>
</evidence>
<comment type="subcellular location">
    <subcellularLocation>
        <location evidence="7">Cytoplasm</location>
    </subcellularLocation>
</comment>
<dbReference type="InterPro" id="IPR012340">
    <property type="entry name" value="NA-bd_OB-fold"/>
</dbReference>
<dbReference type="Pfam" id="PF26594">
    <property type="entry name" value="KH_NusA_2nd"/>
    <property type="match status" value="1"/>
</dbReference>
<dbReference type="InterPro" id="IPR010995">
    <property type="entry name" value="DNA_repair_Rad51/TF_NusA_a-hlx"/>
</dbReference>
<dbReference type="AlphaFoldDB" id="A0A2M7S8U2"/>
<dbReference type="Gene3D" id="2.40.50.140">
    <property type="entry name" value="Nucleic acid-binding proteins"/>
    <property type="match status" value="1"/>
</dbReference>
<dbReference type="CDD" id="cd22529">
    <property type="entry name" value="KH-II_NusA_rpt2"/>
    <property type="match status" value="1"/>
</dbReference>
<accession>A0A2M7S8U2</accession>
<dbReference type="InterPro" id="IPR058582">
    <property type="entry name" value="KH_NusA_2nd"/>
</dbReference>
<dbReference type="Gene3D" id="3.30.1480.10">
    <property type="entry name" value="NusA, N-terminal domain"/>
    <property type="match status" value="1"/>
</dbReference>
<dbReference type="SMART" id="SM00278">
    <property type="entry name" value="HhH1"/>
    <property type="match status" value="2"/>
</dbReference>
<dbReference type="GO" id="GO:0005829">
    <property type="term" value="C:cytosol"/>
    <property type="evidence" value="ECO:0007669"/>
    <property type="project" value="TreeGrafter"/>
</dbReference>
<dbReference type="CDD" id="cd04455">
    <property type="entry name" value="S1_NusA"/>
    <property type="match status" value="1"/>
</dbReference>
<feature type="domain" description="Helix-hairpin-helix DNA-binding motif class 1" evidence="8">
    <location>
        <begin position="346"/>
        <end position="365"/>
    </location>
</feature>
<dbReference type="Proteomes" id="UP000229307">
    <property type="component" value="Unassembled WGS sequence"/>
</dbReference>
<dbReference type="GO" id="GO:0003700">
    <property type="term" value="F:DNA-binding transcription factor activity"/>
    <property type="evidence" value="ECO:0007669"/>
    <property type="project" value="InterPro"/>
</dbReference>
<dbReference type="GO" id="GO:0031564">
    <property type="term" value="P:transcription antitermination"/>
    <property type="evidence" value="ECO:0007669"/>
    <property type="project" value="UniProtKB-UniRule"/>
</dbReference>
<evidence type="ECO:0000313" key="10">
    <source>
        <dbReference type="Proteomes" id="UP000229307"/>
    </source>
</evidence>
<dbReference type="FunFam" id="3.30.300.20:FF:000005">
    <property type="entry name" value="Transcription termination/antitermination protein NusA"/>
    <property type="match status" value="1"/>
</dbReference>
<dbReference type="InterPro" id="IPR036555">
    <property type="entry name" value="NusA_N_sf"/>
</dbReference>
<dbReference type="SUPFAM" id="SSF50249">
    <property type="entry name" value="Nucleic acid-binding proteins"/>
    <property type="match status" value="1"/>
</dbReference>
<dbReference type="NCBIfam" id="TIGR01953">
    <property type="entry name" value="NusA"/>
    <property type="match status" value="1"/>
</dbReference>
<evidence type="ECO:0000256" key="4">
    <source>
        <dbReference type="ARBA" id="ARBA00022884"/>
    </source>
</evidence>
<comment type="caution">
    <text evidence="9">The sequence shown here is derived from an EMBL/GenBank/DDBJ whole genome shotgun (WGS) entry which is preliminary data.</text>
</comment>
<gene>
    <name evidence="7 9" type="primary">nusA</name>
    <name evidence="9" type="ORF">COY52_08725</name>
</gene>
<dbReference type="InterPro" id="IPR010213">
    <property type="entry name" value="TF_NusA"/>
</dbReference>
<keyword evidence="5 7" id="KW-0805">Transcription regulation</keyword>
<evidence type="ECO:0000256" key="5">
    <source>
        <dbReference type="ARBA" id="ARBA00023015"/>
    </source>
</evidence>
<dbReference type="Pfam" id="PF13184">
    <property type="entry name" value="KH_NusA_1st"/>
    <property type="match status" value="1"/>
</dbReference>
<dbReference type="CDD" id="cd02134">
    <property type="entry name" value="KH-II_NusA_rpt1"/>
    <property type="match status" value="1"/>
</dbReference>
<dbReference type="SUPFAM" id="SSF54814">
    <property type="entry name" value="Prokaryotic type KH domain (KH-domain type II)"/>
    <property type="match status" value="2"/>
</dbReference>
<feature type="domain" description="Helix-hairpin-helix DNA-binding motif class 1" evidence="8">
    <location>
        <begin position="379"/>
        <end position="398"/>
    </location>
</feature>
<dbReference type="InterPro" id="IPR030842">
    <property type="entry name" value="TF_NusA_bacterial"/>
</dbReference>
<dbReference type="GO" id="GO:0003677">
    <property type="term" value="F:DNA binding"/>
    <property type="evidence" value="ECO:0007669"/>
    <property type="project" value="InterPro"/>
</dbReference>
<protein>
    <recommendedName>
        <fullName evidence="7">Transcription termination/antitermination protein NusA</fullName>
    </recommendedName>
</protein>
<keyword evidence="1 7" id="KW-0806">Transcription termination</keyword>
<dbReference type="GO" id="GO:0006353">
    <property type="term" value="P:DNA-templated transcription termination"/>
    <property type="evidence" value="ECO:0007669"/>
    <property type="project" value="UniProtKB-UniRule"/>
</dbReference>
<dbReference type="FunFam" id="3.30.300.20:FF:000002">
    <property type="entry name" value="Transcription termination/antitermination protein NusA"/>
    <property type="match status" value="1"/>
</dbReference>
<dbReference type="GO" id="GO:0000166">
    <property type="term" value="F:nucleotide binding"/>
    <property type="evidence" value="ECO:0007669"/>
    <property type="project" value="InterPro"/>
</dbReference>
<dbReference type="HAMAP" id="MF_00945_B">
    <property type="entry name" value="NusA_B"/>
    <property type="match status" value="1"/>
</dbReference>
<name>A0A2M7S8U2_9BACT</name>
<dbReference type="SUPFAM" id="SSF47794">
    <property type="entry name" value="Rad51 N-terminal domain-like"/>
    <property type="match status" value="1"/>
</dbReference>
<evidence type="ECO:0000256" key="6">
    <source>
        <dbReference type="ARBA" id="ARBA00023163"/>
    </source>
</evidence>
<dbReference type="FunFam" id="3.30.1480.10:FF:000002">
    <property type="entry name" value="Transcription termination/antitermination protein NusA"/>
    <property type="match status" value="1"/>
</dbReference>
<evidence type="ECO:0000256" key="1">
    <source>
        <dbReference type="ARBA" id="ARBA00022472"/>
    </source>
</evidence>